<reference evidence="2" key="1">
    <citation type="journal article" date="2015" name="Genome Announc.">
        <title>Draft Genome Sequence of Thiostrepton-Producing Streptomyces azureus ATCC 14921.</title>
        <authorList>
            <person name="Sakihara K."/>
            <person name="Maeda J."/>
            <person name="Tashiro K."/>
            <person name="Fujino Y."/>
            <person name="Kuhara S."/>
            <person name="Ohshima T."/>
            <person name="Ogata S."/>
            <person name="Doi K."/>
        </authorList>
    </citation>
    <scope>NUCLEOTIDE SEQUENCE [LARGE SCALE GENOMIC DNA]</scope>
    <source>
        <strain evidence="2">ATCC14921</strain>
    </source>
</reference>
<dbReference type="Proteomes" id="UP000053859">
    <property type="component" value="Unassembled WGS sequence"/>
</dbReference>
<dbReference type="GO" id="GO:0016740">
    <property type="term" value="F:transferase activity"/>
    <property type="evidence" value="ECO:0007669"/>
    <property type="project" value="UniProtKB-KW"/>
</dbReference>
<dbReference type="EMBL" id="DF968203">
    <property type="protein sequence ID" value="GAP46136.1"/>
    <property type="molecule type" value="Genomic_DNA"/>
</dbReference>
<dbReference type="InterPro" id="IPR023606">
    <property type="entry name" value="CoA-Trfase_III_dom_1_sf"/>
</dbReference>
<dbReference type="SUPFAM" id="SSF89796">
    <property type="entry name" value="CoA-transferase family III (CaiB/BaiF)"/>
    <property type="match status" value="1"/>
</dbReference>
<dbReference type="Gene3D" id="3.40.50.10540">
    <property type="entry name" value="Crotonobetainyl-coa:carnitine coa-transferase, domain 1"/>
    <property type="match status" value="1"/>
</dbReference>
<evidence type="ECO:0000313" key="2">
    <source>
        <dbReference type="EMBL" id="GAP46136.1"/>
    </source>
</evidence>
<protein>
    <submittedName>
        <fullName evidence="2">Formyl-CoA transferase</fullName>
    </submittedName>
</protein>
<dbReference type="Gene3D" id="3.30.1540.10">
    <property type="entry name" value="formyl-coa transferase, domain 3"/>
    <property type="match status" value="1"/>
</dbReference>
<sequence length="104" mass="10395">MAHRDELLETLGERLRTAGADSSVRLLPAAGVPAGPPVNTLDEAFAFADRLGLPGIVAVPAPAGGAESRQVACPVTLSGSPARCRLPPAAPGKHKGASRLAPGA</sequence>
<proteinExistence type="predicted"/>
<feature type="region of interest" description="Disordered" evidence="1">
    <location>
        <begin position="83"/>
        <end position="104"/>
    </location>
</feature>
<gene>
    <name evidence="2" type="ORF">SAZU_0871</name>
</gene>
<evidence type="ECO:0000256" key="1">
    <source>
        <dbReference type="SAM" id="MobiDB-lite"/>
    </source>
</evidence>
<evidence type="ECO:0000313" key="3">
    <source>
        <dbReference type="Proteomes" id="UP000053859"/>
    </source>
</evidence>
<dbReference type="AlphaFoldDB" id="A0A0K8PE11"/>
<name>A0A0K8PE11_STRAJ</name>
<organism evidence="2 3">
    <name type="scientific">Streptomyces azureus</name>
    <dbReference type="NCBI Taxonomy" id="146537"/>
    <lineage>
        <taxon>Bacteria</taxon>
        <taxon>Bacillati</taxon>
        <taxon>Actinomycetota</taxon>
        <taxon>Actinomycetes</taxon>
        <taxon>Kitasatosporales</taxon>
        <taxon>Streptomycetaceae</taxon>
        <taxon>Streptomyces</taxon>
    </lineage>
</organism>
<dbReference type="PATRIC" id="fig|146537.3.peg.917"/>
<keyword evidence="2" id="KW-0808">Transferase</keyword>
<dbReference type="Pfam" id="PF02515">
    <property type="entry name" value="CoA_transf_3"/>
    <property type="match status" value="1"/>
</dbReference>
<dbReference type="InterPro" id="IPR003673">
    <property type="entry name" value="CoA-Trfase_fam_III"/>
</dbReference>
<keyword evidence="3" id="KW-1185">Reference proteome</keyword>
<accession>A0A0K8PE11</accession>
<dbReference type="InterPro" id="IPR044855">
    <property type="entry name" value="CoA-Trfase_III_dom3_sf"/>
</dbReference>